<evidence type="ECO:0000313" key="3">
    <source>
        <dbReference type="Proteomes" id="UP000218231"/>
    </source>
</evidence>
<dbReference type="EMBL" id="LIAE01005867">
    <property type="protein sequence ID" value="PAV92952.1"/>
    <property type="molecule type" value="Genomic_DNA"/>
</dbReference>
<feature type="region of interest" description="Disordered" evidence="1">
    <location>
        <begin position="47"/>
        <end position="78"/>
    </location>
</feature>
<proteinExistence type="predicted"/>
<gene>
    <name evidence="2" type="ORF">WR25_15130</name>
</gene>
<keyword evidence="3" id="KW-1185">Reference proteome</keyword>
<feature type="compositionally biased region" description="Low complexity" evidence="1">
    <location>
        <begin position="1"/>
        <end position="15"/>
    </location>
</feature>
<comment type="caution">
    <text evidence="2">The sequence shown here is derived from an EMBL/GenBank/DDBJ whole genome shotgun (WGS) entry which is preliminary data.</text>
</comment>
<dbReference type="AlphaFoldDB" id="A0A2A2M3E2"/>
<sequence length="199" mass="20861">MRSAAPAKSRAASSNAGGGGLVELERVEPAGVDRGIEQRVVGIYEHADAGHGRGDLSGKAGGSVEGEVAGRGREEDEADVARTACEGGAQRVGIRQAADFGQDGHGVAIPRRAQLCPNPALVGGWHVFTDVPQHTCGIDQHADAQAPWLHLRRSGEPDAEALCQGRGALPPVVEITDKQLEHRIARPILDITRMKPIAS</sequence>
<evidence type="ECO:0000313" key="2">
    <source>
        <dbReference type="EMBL" id="PAV92952.1"/>
    </source>
</evidence>
<accession>A0A2A2M3E2</accession>
<name>A0A2A2M3E2_9BILA</name>
<feature type="compositionally biased region" description="Basic and acidic residues" evidence="1">
    <location>
        <begin position="47"/>
        <end position="56"/>
    </location>
</feature>
<evidence type="ECO:0000256" key="1">
    <source>
        <dbReference type="SAM" id="MobiDB-lite"/>
    </source>
</evidence>
<protein>
    <submittedName>
        <fullName evidence="2">Uncharacterized protein</fullName>
    </submittedName>
</protein>
<dbReference type="Proteomes" id="UP000218231">
    <property type="component" value="Unassembled WGS sequence"/>
</dbReference>
<feature type="region of interest" description="Disordered" evidence="1">
    <location>
        <begin position="1"/>
        <end position="29"/>
    </location>
</feature>
<reference evidence="2 3" key="1">
    <citation type="journal article" date="2017" name="Curr. Biol.">
        <title>Genome architecture and evolution of a unichromosomal asexual nematode.</title>
        <authorList>
            <person name="Fradin H."/>
            <person name="Zegar C."/>
            <person name="Gutwein M."/>
            <person name="Lucas J."/>
            <person name="Kovtun M."/>
            <person name="Corcoran D."/>
            <person name="Baugh L.R."/>
            <person name="Kiontke K."/>
            <person name="Gunsalus K."/>
            <person name="Fitch D.H."/>
            <person name="Piano F."/>
        </authorList>
    </citation>
    <scope>NUCLEOTIDE SEQUENCE [LARGE SCALE GENOMIC DNA]</scope>
    <source>
        <strain evidence="2">PF1309</strain>
    </source>
</reference>
<organism evidence="2 3">
    <name type="scientific">Diploscapter pachys</name>
    <dbReference type="NCBI Taxonomy" id="2018661"/>
    <lineage>
        <taxon>Eukaryota</taxon>
        <taxon>Metazoa</taxon>
        <taxon>Ecdysozoa</taxon>
        <taxon>Nematoda</taxon>
        <taxon>Chromadorea</taxon>
        <taxon>Rhabditida</taxon>
        <taxon>Rhabditina</taxon>
        <taxon>Rhabditomorpha</taxon>
        <taxon>Rhabditoidea</taxon>
        <taxon>Rhabditidae</taxon>
        <taxon>Diploscapter</taxon>
    </lineage>
</organism>